<evidence type="ECO:0000313" key="8">
    <source>
        <dbReference type="EMBL" id="HGE75537.1"/>
    </source>
</evidence>
<dbReference type="SUPFAM" id="SSF52833">
    <property type="entry name" value="Thioredoxin-like"/>
    <property type="match status" value="1"/>
</dbReference>
<gene>
    <name evidence="8" type="ORF">ENX73_05380</name>
</gene>
<keyword evidence="5 7" id="KW-0411">Iron-sulfur</keyword>
<dbReference type="InterPro" id="IPR041921">
    <property type="entry name" value="NuoE_N"/>
</dbReference>
<dbReference type="PROSITE" id="PS01099">
    <property type="entry name" value="COMPLEX1_24K"/>
    <property type="match status" value="1"/>
</dbReference>
<dbReference type="EMBL" id="DTPE01000211">
    <property type="protein sequence ID" value="HGE75537.1"/>
    <property type="molecule type" value="Genomic_DNA"/>
</dbReference>
<name>A0A7V3RFD6_9BACT</name>
<dbReference type="Pfam" id="PF01257">
    <property type="entry name" value="2Fe-2S_thioredx"/>
    <property type="match status" value="1"/>
</dbReference>
<reference evidence="8" key="1">
    <citation type="journal article" date="2020" name="mSystems">
        <title>Genome- and Community-Level Interaction Insights into Carbon Utilization and Element Cycling Functions of Hydrothermarchaeota in Hydrothermal Sediment.</title>
        <authorList>
            <person name="Zhou Z."/>
            <person name="Liu Y."/>
            <person name="Xu W."/>
            <person name="Pan J."/>
            <person name="Luo Z.H."/>
            <person name="Li M."/>
        </authorList>
    </citation>
    <scope>NUCLEOTIDE SEQUENCE [LARGE SCALE GENOMIC DNA]</scope>
    <source>
        <strain evidence="8">SpSt-966</strain>
    </source>
</reference>
<dbReference type="AlphaFoldDB" id="A0A7V3RFD6"/>
<comment type="caution">
    <text evidence="8">The sequence shown here is derived from an EMBL/GenBank/DDBJ whole genome shotgun (WGS) entry which is preliminary data.</text>
</comment>
<accession>A0A7V3RFD6</accession>
<keyword evidence="2 7" id="KW-0001">2Fe-2S</keyword>
<dbReference type="PIRSF" id="PIRSF000216">
    <property type="entry name" value="NADH_DH_24kDa"/>
    <property type="match status" value="1"/>
</dbReference>
<feature type="binding site" evidence="7">
    <location>
        <position position="89"/>
    </location>
    <ligand>
        <name>[2Fe-2S] cluster</name>
        <dbReference type="ChEBI" id="CHEBI:190135"/>
    </ligand>
</feature>
<protein>
    <submittedName>
        <fullName evidence="8">NAD(P)H-dependent oxidoreductase subunit E</fullName>
    </submittedName>
</protein>
<evidence type="ECO:0000256" key="4">
    <source>
        <dbReference type="ARBA" id="ARBA00023004"/>
    </source>
</evidence>
<comment type="similarity">
    <text evidence="1">Belongs to the complex I 24 kDa subunit family.</text>
</comment>
<dbReference type="PANTHER" id="PTHR43342">
    <property type="entry name" value="NADH-QUINONE OXIDOREDUCTASE, E SUBUNIT"/>
    <property type="match status" value="1"/>
</dbReference>
<dbReference type="InterPro" id="IPR036249">
    <property type="entry name" value="Thioredoxin-like_sf"/>
</dbReference>
<dbReference type="PANTHER" id="PTHR43342:SF2">
    <property type="entry name" value="POTENTIAL NAD-REDUCING HYDROGENASE SUBUNIT"/>
    <property type="match status" value="1"/>
</dbReference>
<feature type="binding site" evidence="7">
    <location>
        <position position="125"/>
    </location>
    <ligand>
        <name>[2Fe-2S] cluster</name>
        <dbReference type="ChEBI" id="CHEBI:190135"/>
    </ligand>
</feature>
<evidence type="ECO:0000256" key="3">
    <source>
        <dbReference type="ARBA" id="ARBA00022723"/>
    </source>
</evidence>
<comment type="cofactor">
    <cofactor evidence="6">
        <name>[2Fe-2S] cluster</name>
        <dbReference type="ChEBI" id="CHEBI:190135"/>
    </cofactor>
</comment>
<evidence type="ECO:0000256" key="1">
    <source>
        <dbReference type="ARBA" id="ARBA00010643"/>
    </source>
</evidence>
<dbReference type="GO" id="GO:0046872">
    <property type="term" value="F:metal ion binding"/>
    <property type="evidence" value="ECO:0007669"/>
    <property type="project" value="UniProtKB-KW"/>
</dbReference>
<dbReference type="Gene3D" id="1.10.10.1590">
    <property type="entry name" value="NADH-quinone oxidoreductase subunit E"/>
    <property type="match status" value="1"/>
</dbReference>
<evidence type="ECO:0000256" key="2">
    <source>
        <dbReference type="ARBA" id="ARBA00022714"/>
    </source>
</evidence>
<dbReference type="InterPro" id="IPR002023">
    <property type="entry name" value="NuoE-like"/>
</dbReference>
<evidence type="ECO:0000256" key="7">
    <source>
        <dbReference type="PIRSR" id="PIRSR000216-1"/>
    </source>
</evidence>
<proteinExistence type="inferred from homology"/>
<evidence type="ECO:0000256" key="5">
    <source>
        <dbReference type="ARBA" id="ARBA00023014"/>
    </source>
</evidence>
<dbReference type="InterPro" id="IPR042128">
    <property type="entry name" value="NuoE_dom"/>
</dbReference>
<dbReference type="FunFam" id="1.10.10.1590:FF:000001">
    <property type="entry name" value="NADH-quinone oxidoreductase subunit E"/>
    <property type="match status" value="1"/>
</dbReference>
<feature type="binding site" evidence="7">
    <location>
        <position position="129"/>
    </location>
    <ligand>
        <name>[2Fe-2S] cluster</name>
        <dbReference type="ChEBI" id="CHEBI:190135"/>
    </ligand>
</feature>
<comment type="cofactor">
    <cofactor evidence="7">
        <name>[2Fe-2S] cluster</name>
        <dbReference type="ChEBI" id="CHEBI:190135"/>
    </cofactor>
    <text evidence="7">Binds 1 [2Fe-2S] cluster.</text>
</comment>
<dbReference type="Gene3D" id="3.40.30.10">
    <property type="entry name" value="Glutaredoxin"/>
    <property type="match status" value="1"/>
</dbReference>
<keyword evidence="4 7" id="KW-0408">Iron</keyword>
<keyword evidence="3 7" id="KW-0479">Metal-binding</keyword>
<sequence>MQTIVEADPRFDELDEFIDGLEDKSGMLIGVLHRAQELFGYLPKEVQHHVADKLEIPESTVYGVVTFYSFFTMKPRGKYQIKVCLGTACYVKGGQKVSDRVKEELKVTGDEPTADGLFSVQEVRCLGACSMAPVMLIGERDFYGRLTPDKIRQIIDSYKRKENVK</sequence>
<dbReference type="GO" id="GO:0051537">
    <property type="term" value="F:2 iron, 2 sulfur cluster binding"/>
    <property type="evidence" value="ECO:0007669"/>
    <property type="project" value="UniProtKB-KW"/>
</dbReference>
<feature type="binding site" evidence="7">
    <location>
        <position position="84"/>
    </location>
    <ligand>
        <name>[2Fe-2S] cluster</name>
        <dbReference type="ChEBI" id="CHEBI:190135"/>
    </ligand>
</feature>
<dbReference type="GO" id="GO:0016491">
    <property type="term" value="F:oxidoreductase activity"/>
    <property type="evidence" value="ECO:0007669"/>
    <property type="project" value="InterPro"/>
</dbReference>
<evidence type="ECO:0000256" key="6">
    <source>
        <dbReference type="ARBA" id="ARBA00034078"/>
    </source>
</evidence>
<dbReference type="CDD" id="cd03064">
    <property type="entry name" value="TRX_Fd_NuoE"/>
    <property type="match status" value="1"/>
</dbReference>
<dbReference type="InterPro" id="IPR028431">
    <property type="entry name" value="NADP_DH_HndA-like"/>
</dbReference>
<organism evidence="8">
    <name type="scientific">Mesoaciditoga lauensis</name>
    <dbReference type="NCBI Taxonomy" id="1495039"/>
    <lineage>
        <taxon>Bacteria</taxon>
        <taxon>Thermotogati</taxon>
        <taxon>Thermotogota</taxon>
        <taxon>Thermotogae</taxon>
        <taxon>Mesoaciditogales</taxon>
        <taxon>Mesoaciditogaceae</taxon>
        <taxon>Mesoaciditoga</taxon>
    </lineage>
</organism>